<organism evidence="2">
    <name type="scientific">Platynereis dumerilii</name>
    <name type="common">Dumeril's clam worm</name>
    <dbReference type="NCBI Taxonomy" id="6359"/>
    <lineage>
        <taxon>Eukaryota</taxon>
        <taxon>Metazoa</taxon>
        <taxon>Spiralia</taxon>
        <taxon>Lophotrochozoa</taxon>
        <taxon>Annelida</taxon>
        <taxon>Polychaeta</taxon>
        <taxon>Errantia</taxon>
        <taxon>Phyllodocida</taxon>
        <taxon>Nereididae</taxon>
        <taxon>Platynereis</taxon>
    </lineage>
</organism>
<dbReference type="PANTHER" id="PTHR14880:SF2">
    <property type="entry name" value="PROLINE AND SERINE-RICH PROTEIN 1"/>
    <property type="match status" value="1"/>
</dbReference>
<evidence type="ECO:0000313" key="2">
    <source>
        <dbReference type="EMBL" id="QJP04092.1"/>
    </source>
</evidence>
<dbReference type="InterPro" id="IPR042616">
    <property type="entry name" value="PROSER1"/>
</dbReference>
<reference evidence="2" key="2">
    <citation type="submission" date="2020-05" db="EMBL/GenBank/DDBJ databases">
        <title>Ancient lineage-specific genes and the evolution of ciliary bands in spiralians.</title>
        <authorList>
            <person name="Wu L."/>
            <person name="Hiebert L.S."/>
            <person name="Klann M."/>
            <person name="Passamaneck Y."/>
            <person name="Martindale M.Q."/>
            <person name="Seaver E.C."/>
            <person name="Maslakova S.A."/>
            <person name="Lambert J.D."/>
        </authorList>
    </citation>
    <scope>NUCLEOTIDE SEQUENCE</scope>
</reference>
<dbReference type="AlphaFoldDB" id="A0A6M3Z5I2"/>
<dbReference type="InterPro" id="IPR028011">
    <property type="entry name" value="DUF4476"/>
</dbReference>
<sequence>MAMDPQRFEQLLQALNQETHSTEAKKEMLFRSRGSFTAHQASSIIYAFPNSSDKVHVMQILETKLSPMTCSEAKDILGSFPFHNDKVTALQSVKRVLVDSQSDFGVENLLSAFPYEHDKQRAFGVLRTARTSVHNKVAAGGHQGYAALGGLYTQSRPLVPHLYGRVEAQGVKNMGISNDDMPLPVTARPNTAPFLYTSYPSHSFRRGRDYATDRQYPGNVVPNFYLDYPVTGLERSYGNPTAVGNQTHVFTGY</sequence>
<dbReference type="EMBL" id="MT127430">
    <property type="protein sequence ID" value="QJP04092.1"/>
    <property type="molecule type" value="mRNA"/>
</dbReference>
<accession>A0A6M3Z5I2</accession>
<dbReference type="Pfam" id="PF14771">
    <property type="entry name" value="DUF4476"/>
    <property type="match status" value="1"/>
</dbReference>
<protein>
    <submittedName>
        <fullName evidence="2">Lophotrochin</fullName>
    </submittedName>
</protein>
<feature type="domain" description="DUF4476" evidence="1">
    <location>
        <begin position="51"/>
        <end position="122"/>
    </location>
</feature>
<reference evidence="2" key="1">
    <citation type="submission" date="2020-02" db="EMBL/GenBank/DDBJ databases">
        <authorList>
            <person name="Bastin B.R."/>
            <person name="Schneider S.Q."/>
        </authorList>
    </citation>
    <scope>NUCLEOTIDE SEQUENCE</scope>
</reference>
<dbReference type="PANTHER" id="PTHR14880">
    <property type="entry name" value="PROLINE AND SERINE-RICH PROTEIN 1"/>
    <property type="match status" value="1"/>
</dbReference>
<name>A0A6M3Z5I2_PLADU</name>
<evidence type="ECO:0000259" key="1">
    <source>
        <dbReference type="Pfam" id="PF14771"/>
    </source>
</evidence>
<proteinExistence type="evidence at transcript level"/>